<evidence type="ECO:0000313" key="3">
    <source>
        <dbReference type="Proteomes" id="UP000042958"/>
    </source>
</evidence>
<name>A0A0F7TGK7_PENBI</name>
<dbReference type="PANTHER" id="PTHR33990">
    <property type="entry name" value="PROTEIN YJDN-RELATED"/>
    <property type="match status" value="1"/>
</dbReference>
<evidence type="ECO:0000259" key="1">
    <source>
        <dbReference type="Pfam" id="PF06983"/>
    </source>
</evidence>
<dbReference type="CDD" id="cd06588">
    <property type="entry name" value="PhnB_like"/>
    <property type="match status" value="1"/>
</dbReference>
<dbReference type="OrthoDB" id="2274698at2759"/>
<protein>
    <recommendedName>
        <fullName evidence="1">PhnB-like domain-containing protein</fullName>
    </recommendedName>
</protein>
<dbReference type="Gene3D" id="3.10.180.10">
    <property type="entry name" value="2,3-Dihydroxybiphenyl 1,2-Dioxygenase, domain 1"/>
    <property type="match status" value="1"/>
</dbReference>
<feature type="domain" description="PhnB-like" evidence="1">
    <location>
        <begin position="5"/>
        <end position="124"/>
    </location>
</feature>
<gene>
    <name evidence="2" type="ORF">PMG11_00953</name>
</gene>
<dbReference type="PIRSF" id="PIRSF021700">
    <property type="entry name" value="3_dmu_93_MTrfase"/>
    <property type="match status" value="1"/>
</dbReference>
<dbReference type="Pfam" id="PF06983">
    <property type="entry name" value="3-dmu-9_3-mt"/>
    <property type="match status" value="1"/>
</dbReference>
<dbReference type="InterPro" id="IPR029068">
    <property type="entry name" value="Glyas_Bleomycin-R_OHBP_Dase"/>
</dbReference>
<dbReference type="EMBL" id="CDHK01000001">
    <property type="protein sequence ID" value="CEJ54651.1"/>
    <property type="molecule type" value="Genomic_DNA"/>
</dbReference>
<evidence type="ECO:0000313" key="2">
    <source>
        <dbReference type="EMBL" id="CEJ54651.1"/>
    </source>
</evidence>
<proteinExistence type="predicted"/>
<dbReference type="SUPFAM" id="SSF54593">
    <property type="entry name" value="Glyoxalase/Bleomycin resistance protein/Dihydroxybiphenyl dioxygenase"/>
    <property type="match status" value="1"/>
</dbReference>
<dbReference type="PANTHER" id="PTHR33990:SF2">
    <property type="entry name" value="PHNB-LIKE DOMAIN-CONTAINING PROTEIN"/>
    <property type="match status" value="1"/>
</dbReference>
<dbReference type="InterPro" id="IPR009725">
    <property type="entry name" value="3_dmu_93_MTrfase"/>
</dbReference>
<dbReference type="STRING" id="104259.A0A0F7TGK7"/>
<dbReference type="InterPro" id="IPR028973">
    <property type="entry name" value="PhnB-like"/>
</dbReference>
<reference evidence="3" key="1">
    <citation type="journal article" date="2015" name="Genome Announc.">
        <title>Draft genome sequence of the fungus Penicillium brasilianum MG11.</title>
        <authorList>
            <person name="Horn F."/>
            <person name="Linde J."/>
            <person name="Mattern D.J."/>
            <person name="Walther G."/>
            <person name="Guthke R."/>
            <person name="Brakhage A.A."/>
            <person name="Valiante V."/>
        </authorList>
    </citation>
    <scope>NUCLEOTIDE SEQUENCE [LARGE SCALE GENOMIC DNA]</scope>
    <source>
        <strain evidence="3">MG11</strain>
    </source>
</reference>
<keyword evidence="3" id="KW-1185">Reference proteome</keyword>
<accession>A0A0F7TGK7</accession>
<organism evidence="2 3">
    <name type="scientific">Penicillium brasilianum</name>
    <dbReference type="NCBI Taxonomy" id="104259"/>
    <lineage>
        <taxon>Eukaryota</taxon>
        <taxon>Fungi</taxon>
        <taxon>Dikarya</taxon>
        <taxon>Ascomycota</taxon>
        <taxon>Pezizomycotina</taxon>
        <taxon>Eurotiomycetes</taxon>
        <taxon>Eurotiomycetidae</taxon>
        <taxon>Eurotiales</taxon>
        <taxon>Aspergillaceae</taxon>
        <taxon>Penicillium</taxon>
    </lineage>
</organism>
<sequence>MSVNKLATCLWFDGQAEEAASFYTSIFKNSKITGRHYYSEAGNETHGREAGSLMTIEFELNDQKFVGLNGGPYFKFNEAISIMVNCKDQAEVDYYWDKLGEGGDKTKRKCGWLADKFGLSWQIVPEELSKVLNSPEKEKRDRAYRAMMRMEKLDVDELRKAFDGE</sequence>
<dbReference type="AlphaFoldDB" id="A0A0F7TGK7"/>
<dbReference type="Proteomes" id="UP000042958">
    <property type="component" value="Unassembled WGS sequence"/>
</dbReference>